<dbReference type="InterPro" id="IPR029478">
    <property type="entry name" value="TM1586_NiRdase"/>
</dbReference>
<reference evidence="2 3" key="1">
    <citation type="journal article" date="2015" name="Genome Announc.">
        <title>Expanding the biotechnology potential of lactobacilli through comparative genomics of 213 strains and associated genera.</title>
        <authorList>
            <person name="Sun Z."/>
            <person name="Harris H.M."/>
            <person name="McCann A."/>
            <person name="Guo C."/>
            <person name="Argimon S."/>
            <person name="Zhang W."/>
            <person name="Yang X."/>
            <person name="Jeffery I.B."/>
            <person name="Cooney J.C."/>
            <person name="Kagawa T.F."/>
            <person name="Liu W."/>
            <person name="Song Y."/>
            <person name="Salvetti E."/>
            <person name="Wrobel A."/>
            <person name="Rasinkangas P."/>
            <person name="Parkhill J."/>
            <person name="Rea M.C."/>
            <person name="O'Sullivan O."/>
            <person name="Ritari J."/>
            <person name="Douillard F.P."/>
            <person name="Paul Ross R."/>
            <person name="Yang R."/>
            <person name="Briner A.E."/>
            <person name="Felis G.E."/>
            <person name="de Vos W.M."/>
            <person name="Barrangou R."/>
            <person name="Klaenhammer T.R."/>
            <person name="Caufield P.W."/>
            <person name="Cui Y."/>
            <person name="Zhang H."/>
            <person name="O'Toole P.W."/>
        </authorList>
    </citation>
    <scope>NUCLEOTIDE SEQUENCE [LARGE SCALE GENOMIC DNA]</scope>
    <source>
        <strain evidence="2 3">DSM 18793</strain>
    </source>
</reference>
<feature type="domain" description="Putative nitroreductase TM1586" evidence="1">
    <location>
        <begin position="3"/>
        <end position="201"/>
    </location>
</feature>
<dbReference type="PATRIC" id="fig|1423742.4.peg.421"/>
<proteinExistence type="predicted"/>
<evidence type="ECO:0000259" key="1">
    <source>
        <dbReference type="Pfam" id="PF14512"/>
    </source>
</evidence>
<keyword evidence="3" id="KW-1185">Reference proteome</keyword>
<evidence type="ECO:0000313" key="3">
    <source>
        <dbReference type="Proteomes" id="UP000051084"/>
    </source>
</evidence>
<organism evidence="2 3">
    <name type="scientific">Limosilactobacillus equigenerosi DSM 18793 = JCM 14505</name>
    <dbReference type="NCBI Taxonomy" id="1423742"/>
    <lineage>
        <taxon>Bacteria</taxon>
        <taxon>Bacillati</taxon>
        <taxon>Bacillota</taxon>
        <taxon>Bacilli</taxon>
        <taxon>Lactobacillales</taxon>
        <taxon>Lactobacillaceae</taxon>
        <taxon>Limosilactobacillus</taxon>
    </lineage>
</organism>
<dbReference type="STRING" id="417373.GCA_001570685_01357"/>
<dbReference type="EMBL" id="AZGC01000058">
    <property type="protein sequence ID" value="KRL92253.1"/>
    <property type="molecule type" value="Genomic_DNA"/>
</dbReference>
<accession>A0A0R1UFY9</accession>
<sequence>MEIDDLMQQRHTVRKYQNRLISANIKEKISTQLNKLSMDYQINTEIRDDGKNALHGLMAKLMSDNVKNVIVFKGDNYHVGYVAAKLMLFIQQLGLNTWFVAGSINREKLGEETVGILVFGYGKTDGKAHKLKRVVQVSDYQSNKFPAWYLEGIKGCLLAPTAFNKQLFKLSYNNGNIKLQVKNSSYAKVEAGILSYFFEQGSGRKITEYELV</sequence>
<dbReference type="GO" id="GO:0016491">
    <property type="term" value="F:oxidoreductase activity"/>
    <property type="evidence" value="ECO:0007669"/>
    <property type="project" value="InterPro"/>
</dbReference>
<comment type="caution">
    <text evidence="2">The sequence shown here is derived from an EMBL/GenBank/DDBJ whole genome shotgun (WGS) entry which is preliminary data.</text>
</comment>
<evidence type="ECO:0000313" key="2">
    <source>
        <dbReference type="EMBL" id="KRL92253.1"/>
    </source>
</evidence>
<dbReference type="AlphaFoldDB" id="A0A0R1UFY9"/>
<dbReference type="SUPFAM" id="SSF55469">
    <property type="entry name" value="FMN-dependent nitroreductase-like"/>
    <property type="match status" value="1"/>
</dbReference>
<dbReference type="Gene3D" id="3.40.109.10">
    <property type="entry name" value="NADH Oxidase"/>
    <property type="match status" value="1"/>
</dbReference>
<gene>
    <name evidence="2" type="ORF">FC21_GL000404</name>
</gene>
<dbReference type="Proteomes" id="UP000051084">
    <property type="component" value="Unassembled WGS sequence"/>
</dbReference>
<dbReference type="Pfam" id="PF14512">
    <property type="entry name" value="TM1586_NiRdase"/>
    <property type="match status" value="1"/>
</dbReference>
<name>A0A0R1UFY9_9LACO</name>
<dbReference type="InterPro" id="IPR000415">
    <property type="entry name" value="Nitroreductase-like"/>
</dbReference>
<protein>
    <submittedName>
        <fullName evidence="2">Nitroreductase</fullName>
    </submittedName>
</protein>
<dbReference type="RefSeq" id="WP_054653521.1">
    <property type="nucleotide sequence ID" value="NZ_AZGC01000058.1"/>
</dbReference>